<gene>
    <name evidence="2" type="ORF">Q31b_37110</name>
</gene>
<evidence type="ECO:0000259" key="1">
    <source>
        <dbReference type="Pfam" id="PF03372"/>
    </source>
</evidence>
<comment type="caution">
    <text evidence="2">The sequence shown here is derived from an EMBL/GenBank/DDBJ whole genome shotgun (WGS) entry which is preliminary data.</text>
</comment>
<name>A0A5C6DUI1_9BACT</name>
<organism evidence="2 3">
    <name type="scientific">Novipirellula aureliae</name>
    <dbReference type="NCBI Taxonomy" id="2527966"/>
    <lineage>
        <taxon>Bacteria</taxon>
        <taxon>Pseudomonadati</taxon>
        <taxon>Planctomycetota</taxon>
        <taxon>Planctomycetia</taxon>
        <taxon>Pirellulales</taxon>
        <taxon>Pirellulaceae</taxon>
        <taxon>Novipirellula</taxon>
    </lineage>
</organism>
<dbReference type="InterPro" id="IPR005135">
    <property type="entry name" value="Endo/exonuclease/phosphatase"/>
</dbReference>
<dbReference type="AlphaFoldDB" id="A0A5C6DUI1"/>
<feature type="domain" description="Endonuclease/exonuclease/phosphatase" evidence="1">
    <location>
        <begin position="110"/>
        <end position="452"/>
    </location>
</feature>
<keyword evidence="2" id="KW-0540">Nuclease</keyword>
<dbReference type="Pfam" id="PF03372">
    <property type="entry name" value="Exo_endo_phos"/>
    <property type="match status" value="1"/>
</dbReference>
<accession>A0A5C6DUI1</accession>
<dbReference type="RefSeq" id="WP_197171726.1">
    <property type="nucleotide sequence ID" value="NZ_SJPY01000005.1"/>
</dbReference>
<dbReference type="EMBL" id="SJPY01000005">
    <property type="protein sequence ID" value="TWU40362.1"/>
    <property type="molecule type" value="Genomic_DNA"/>
</dbReference>
<keyword evidence="2" id="KW-0255">Endonuclease</keyword>
<reference evidence="2 3" key="1">
    <citation type="submission" date="2019-02" db="EMBL/GenBank/DDBJ databases">
        <title>Deep-cultivation of Planctomycetes and their phenomic and genomic characterization uncovers novel biology.</title>
        <authorList>
            <person name="Wiegand S."/>
            <person name="Jogler M."/>
            <person name="Boedeker C."/>
            <person name="Pinto D."/>
            <person name="Vollmers J."/>
            <person name="Rivas-Marin E."/>
            <person name="Kohn T."/>
            <person name="Peeters S.H."/>
            <person name="Heuer A."/>
            <person name="Rast P."/>
            <person name="Oberbeckmann S."/>
            <person name="Bunk B."/>
            <person name="Jeske O."/>
            <person name="Meyerdierks A."/>
            <person name="Storesund J.E."/>
            <person name="Kallscheuer N."/>
            <person name="Luecker S."/>
            <person name="Lage O.M."/>
            <person name="Pohl T."/>
            <person name="Merkel B.J."/>
            <person name="Hornburger P."/>
            <person name="Mueller R.-W."/>
            <person name="Bruemmer F."/>
            <person name="Labrenz M."/>
            <person name="Spormann A.M."/>
            <person name="Op Den Camp H."/>
            <person name="Overmann J."/>
            <person name="Amann R."/>
            <person name="Jetten M.S.M."/>
            <person name="Mascher T."/>
            <person name="Medema M.H."/>
            <person name="Devos D.P."/>
            <person name="Kaster A.-K."/>
            <person name="Ovreas L."/>
            <person name="Rohde M."/>
            <person name="Galperin M.Y."/>
            <person name="Jogler C."/>
        </authorList>
    </citation>
    <scope>NUCLEOTIDE SEQUENCE [LARGE SCALE GENOMIC DNA]</scope>
    <source>
        <strain evidence="2 3">Q31b</strain>
    </source>
</reference>
<dbReference type="InterPro" id="IPR036691">
    <property type="entry name" value="Endo/exonu/phosph_ase_sf"/>
</dbReference>
<keyword evidence="2" id="KW-0378">Hydrolase</keyword>
<keyword evidence="2" id="KW-0269">Exonuclease</keyword>
<dbReference type="SUPFAM" id="SSF56219">
    <property type="entry name" value="DNase I-like"/>
    <property type="match status" value="1"/>
</dbReference>
<sequence length="462" mass="50711">MRKEHHTSRRLCRKSGVKITAAGITATGIVAAATVAARIATARIATAGITAARITAARITAARITAAGIVAAAIVAAAIATAPEATQAEDLRVVQEQATETFDQPRVRFATFNVSLYGKRAGEVEERLKTGNDRQANQLAKIIQSVRPDVLLINEIDYDEDGKLLDRFADQYLAVANQNLEPIEYRYRYSVPTNTGLSSDHDIDGDAKINLPNDAWGFGLYEGQYAMAVLSRYEIDRDSIRSFQKFRWSEMPAAMKPVDPKTGENHYSDRVWNLLRLSSKNHVDVPIRIGDHTIHLLASHPTPPVFDGAEDRNGCRNHDEIRFWSDYVDKTTPDYHVDDVGKQGGLSSDQSFVIAGDLNSDPQQGDSRQSGITRLLGLSTLTDPEPKQGMFDRDGRFAETQPPASTTAAFGKNGGMRVDYVLPSRSLRVVDSGVFWPASTSGAASWLSASDHRLVWIDVLMP</sequence>
<dbReference type="GO" id="GO:0004519">
    <property type="term" value="F:endonuclease activity"/>
    <property type="evidence" value="ECO:0007669"/>
    <property type="project" value="UniProtKB-KW"/>
</dbReference>
<evidence type="ECO:0000313" key="2">
    <source>
        <dbReference type="EMBL" id="TWU40362.1"/>
    </source>
</evidence>
<dbReference type="Proteomes" id="UP000315471">
    <property type="component" value="Unassembled WGS sequence"/>
</dbReference>
<protein>
    <submittedName>
        <fullName evidence="2">Endonuclease/Exonuclease/phosphatase family protein</fullName>
    </submittedName>
</protein>
<dbReference type="GO" id="GO:0004527">
    <property type="term" value="F:exonuclease activity"/>
    <property type="evidence" value="ECO:0007669"/>
    <property type="project" value="UniProtKB-KW"/>
</dbReference>
<keyword evidence="3" id="KW-1185">Reference proteome</keyword>
<evidence type="ECO:0000313" key="3">
    <source>
        <dbReference type="Proteomes" id="UP000315471"/>
    </source>
</evidence>
<proteinExistence type="predicted"/>
<dbReference type="Gene3D" id="3.60.10.10">
    <property type="entry name" value="Endonuclease/exonuclease/phosphatase"/>
    <property type="match status" value="1"/>
</dbReference>